<keyword evidence="7 16" id="KW-0812">Transmembrane</keyword>
<comment type="catalytic activity">
    <reaction evidence="15">
        <text>4 Fe(II)-[cytochrome c] + O2 + 8 H(+)(in) = 4 Fe(III)-[cytochrome c] + 2 H2O + 4 H(+)(out)</text>
        <dbReference type="Rhea" id="RHEA:11436"/>
        <dbReference type="Rhea" id="RHEA-COMP:10350"/>
        <dbReference type="Rhea" id="RHEA-COMP:14399"/>
        <dbReference type="ChEBI" id="CHEBI:15377"/>
        <dbReference type="ChEBI" id="CHEBI:15378"/>
        <dbReference type="ChEBI" id="CHEBI:15379"/>
        <dbReference type="ChEBI" id="CHEBI:29033"/>
        <dbReference type="ChEBI" id="CHEBI:29034"/>
        <dbReference type="EC" id="7.1.1.9"/>
    </reaction>
</comment>
<keyword evidence="8" id="KW-0479">Metal-binding</keyword>
<dbReference type="PROSITE" id="PS00077">
    <property type="entry name" value="COX1_CUB"/>
    <property type="match status" value="1"/>
</dbReference>
<evidence type="ECO:0000256" key="6">
    <source>
        <dbReference type="ARBA" id="ARBA00022617"/>
    </source>
</evidence>
<evidence type="ECO:0000313" key="18">
    <source>
        <dbReference type="EMBL" id="SFV55231.1"/>
    </source>
</evidence>
<feature type="transmembrane region" description="Helical" evidence="16">
    <location>
        <begin position="68"/>
        <end position="85"/>
    </location>
</feature>
<dbReference type="GO" id="GO:0046872">
    <property type="term" value="F:metal ion binding"/>
    <property type="evidence" value="ECO:0007669"/>
    <property type="project" value="UniProtKB-KW"/>
</dbReference>
<dbReference type="AlphaFoldDB" id="A0A1W1BP22"/>
<dbReference type="Gene3D" id="1.20.210.10">
    <property type="entry name" value="Cytochrome c oxidase-like, subunit I domain"/>
    <property type="match status" value="1"/>
</dbReference>
<feature type="transmembrane region" description="Helical" evidence="16">
    <location>
        <begin position="166"/>
        <end position="186"/>
    </location>
</feature>
<dbReference type="PANTHER" id="PTHR10422">
    <property type="entry name" value="CYTOCHROME C OXIDASE SUBUNIT 1"/>
    <property type="match status" value="1"/>
</dbReference>
<keyword evidence="4" id="KW-0813">Transport</keyword>
<dbReference type="GO" id="GO:0015990">
    <property type="term" value="P:electron transport coupled proton transport"/>
    <property type="evidence" value="ECO:0007669"/>
    <property type="project" value="TreeGrafter"/>
</dbReference>
<keyword evidence="5" id="KW-1003">Cell membrane</keyword>
<dbReference type="GO" id="GO:0004129">
    <property type="term" value="F:cytochrome-c oxidase activity"/>
    <property type="evidence" value="ECO:0007669"/>
    <property type="project" value="UniProtKB-EC"/>
</dbReference>
<dbReference type="Pfam" id="PF00115">
    <property type="entry name" value="COX1"/>
    <property type="match status" value="1"/>
</dbReference>
<keyword evidence="10" id="KW-0249">Electron transport</keyword>
<feature type="transmembrane region" description="Helical" evidence="16">
    <location>
        <begin position="139"/>
        <end position="159"/>
    </location>
</feature>
<evidence type="ECO:0000256" key="16">
    <source>
        <dbReference type="SAM" id="Phobius"/>
    </source>
</evidence>
<organism evidence="18">
    <name type="scientific">hydrothermal vent metagenome</name>
    <dbReference type="NCBI Taxonomy" id="652676"/>
    <lineage>
        <taxon>unclassified sequences</taxon>
        <taxon>metagenomes</taxon>
        <taxon>ecological metagenomes</taxon>
    </lineage>
</organism>
<evidence type="ECO:0000256" key="13">
    <source>
        <dbReference type="ARBA" id="ARBA00023008"/>
    </source>
</evidence>
<dbReference type="EMBL" id="FPHF01000029">
    <property type="protein sequence ID" value="SFV55231.1"/>
    <property type="molecule type" value="Genomic_DNA"/>
</dbReference>
<dbReference type="InterPro" id="IPR004677">
    <property type="entry name" value="Cyt_c_oxidase_cbb3_su1"/>
</dbReference>
<dbReference type="InterPro" id="IPR023616">
    <property type="entry name" value="Cyt_c_oxase-like_su1_dom"/>
</dbReference>
<dbReference type="GO" id="GO:0009060">
    <property type="term" value="P:aerobic respiration"/>
    <property type="evidence" value="ECO:0007669"/>
    <property type="project" value="InterPro"/>
</dbReference>
<dbReference type="GO" id="GO:0016491">
    <property type="term" value="F:oxidoreductase activity"/>
    <property type="evidence" value="ECO:0007669"/>
    <property type="project" value="UniProtKB-KW"/>
</dbReference>
<evidence type="ECO:0000256" key="1">
    <source>
        <dbReference type="ARBA" id="ARBA00001970"/>
    </source>
</evidence>
<evidence type="ECO:0000256" key="15">
    <source>
        <dbReference type="ARBA" id="ARBA00047816"/>
    </source>
</evidence>
<accession>A0A1W1BP22</accession>
<comment type="cofactor">
    <cofactor evidence="1">
        <name>heme b</name>
        <dbReference type="ChEBI" id="CHEBI:60344"/>
    </cofactor>
</comment>
<dbReference type="InterPro" id="IPR023615">
    <property type="entry name" value="Cyt_c_Oxase_su1_BS"/>
</dbReference>
<feature type="transmembrane region" description="Helical" evidence="16">
    <location>
        <begin position="406"/>
        <end position="431"/>
    </location>
</feature>
<dbReference type="PANTHER" id="PTHR10422:SF29">
    <property type="entry name" value="CYTOCHROME C OXIDASE SUBUNIT 1 HOMOLOG, BACTEROID"/>
    <property type="match status" value="1"/>
</dbReference>
<comment type="cofactor">
    <cofactor evidence="2">
        <name>Cu(2+)</name>
        <dbReference type="ChEBI" id="CHEBI:29036"/>
    </cofactor>
</comment>
<evidence type="ECO:0000256" key="7">
    <source>
        <dbReference type="ARBA" id="ARBA00022692"/>
    </source>
</evidence>
<evidence type="ECO:0000256" key="9">
    <source>
        <dbReference type="ARBA" id="ARBA00022967"/>
    </source>
</evidence>
<feature type="transmembrane region" description="Helical" evidence="16">
    <location>
        <begin position="296"/>
        <end position="316"/>
    </location>
</feature>
<keyword evidence="6" id="KW-0349">Heme</keyword>
<dbReference type="NCBIfam" id="TIGR00780">
    <property type="entry name" value="ccoN"/>
    <property type="match status" value="1"/>
</dbReference>
<gene>
    <name evidence="18" type="ORF">MNB_SM-4-1488</name>
</gene>
<dbReference type="GO" id="GO:0022904">
    <property type="term" value="P:respiratory electron transport chain"/>
    <property type="evidence" value="ECO:0007669"/>
    <property type="project" value="TreeGrafter"/>
</dbReference>
<dbReference type="InterPro" id="IPR000883">
    <property type="entry name" value="Cyt_C_Oxase_1"/>
</dbReference>
<dbReference type="GO" id="GO:0020037">
    <property type="term" value="F:heme binding"/>
    <property type="evidence" value="ECO:0007669"/>
    <property type="project" value="InterPro"/>
</dbReference>
<evidence type="ECO:0000256" key="12">
    <source>
        <dbReference type="ARBA" id="ARBA00023004"/>
    </source>
</evidence>
<evidence type="ECO:0000256" key="8">
    <source>
        <dbReference type="ARBA" id="ARBA00022723"/>
    </source>
</evidence>
<keyword evidence="14 16" id="KW-0472">Membrane</keyword>
<feature type="transmembrane region" description="Helical" evidence="16">
    <location>
        <begin position="328"/>
        <end position="344"/>
    </location>
</feature>
<keyword evidence="11 16" id="KW-1133">Transmembrane helix</keyword>
<sequence>MNKNGPLEYDYSVSKLFIMNALFVGTIGMLIGVILAWQMAYPEFNTFLGADLAEYTNFSRLRPLHTDSVIYGFVLSAVWATWYYVGQRVLKVSMAESKTLMFIGKLHFWLYFFSSALIVTSLLLGATTSKEYAEFEWPIDLAITVIWLLWGASIAGLIGFRREKSLYISIWYYIATFLAVAMLHLFNNMEIPTILATSPAGETMIGAWWHSVSMYAGTNDALVQWWFGHNAVAFVLTTPIIAIIYYFLPKESGQAIYSYKLSLLAFWGLMFVYLWAGGHHMLYSTVPDWMQTMGSVFSVILILPSWGSAINMLLTMKGEWQQVASSPLIKFMVLGSTFYMFSTLEGPIQAIKSVNAIAHFTDWIIGHVHDGALGWVGFIVIAAIYHMAPRIFRREIYSRSLMNMQFWIQTLGVVLYFTSMWIAGITQGMMWRAHDEFGNLAYSFIDTVTVLHPYYTIRAVGGTLYLIGFLMFVYNIYKTTSAREVEEHELQNASPMGA</sequence>
<evidence type="ECO:0000256" key="11">
    <source>
        <dbReference type="ARBA" id="ARBA00022989"/>
    </source>
</evidence>
<feature type="transmembrane region" description="Helical" evidence="16">
    <location>
        <begin position="255"/>
        <end position="276"/>
    </location>
</feature>
<feature type="transmembrane region" description="Helical" evidence="16">
    <location>
        <begin position="21"/>
        <end position="40"/>
    </location>
</feature>
<dbReference type="PROSITE" id="PS50855">
    <property type="entry name" value="COX1"/>
    <property type="match status" value="1"/>
</dbReference>
<keyword evidence="13" id="KW-0186">Copper</keyword>
<comment type="subcellular location">
    <subcellularLocation>
        <location evidence="3">Cell membrane</location>
        <topology evidence="3">Multi-pass membrane protein</topology>
    </subcellularLocation>
</comment>
<keyword evidence="9" id="KW-1278">Translocase</keyword>
<name>A0A1W1BP22_9ZZZZ</name>
<keyword evidence="18" id="KW-0560">Oxidoreductase</keyword>
<dbReference type="InterPro" id="IPR036927">
    <property type="entry name" value="Cyt_c_oxase-like_su1_sf"/>
</dbReference>
<evidence type="ECO:0000256" key="2">
    <source>
        <dbReference type="ARBA" id="ARBA00001973"/>
    </source>
</evidence>
<protein>
    <submittedName>
        <fullName evidence="18">Cytochrome c oxidase subunit CcoN</fullName>
        <ecNumber evidence="18">1.9.3.1</ecNumber>
    </submittedName>
</protein>
<dbReference type="SUPFAM" id="SSF81442">
    <property type="entry name" value="Cytochrome c oxidase subunit I-like"/>
    <property type="match status" value="1"/>
</dbReference>
<reference evidence="18" key="1">
    <citation type="submission" date="2016-10" db="EMBL/GenBank/DDBJ databases">
        <authorList>
            <person name="de Groot N.N."/>
        </authorList>
    </citation>
    <scope>NUCLEOTIDE SEQUENCE</scope>
</reference>
<evidence type="ECO:0000256" key="3">
    <source>
        <dbReference type="ARBA" id="ARBA00004651"/>
    </source>
</evidence>
<feature type="transmembrane region" description="Helical" evidence="16">
    <location>
        <begin position="364"/>
        <end position="385"/>
    </location>
</feature>
<feature type="transmembrane region" description="Helical" evidence="16">
    <location>
        <begin position="225"/>
        <end position="248"/>
    </location>
</feature>
<evidence type="ECO:0000256" key="5">
    <source>
        <dbReference type="ARBA" id="ARBA00022475"/>
    </source>
</evidence>
<proteinExistence type="predicted"/>
<feature type="transmembrane region" description="Helical" evidence="16">
    <location>
        <begin position="106"/>
        <end position="127"/>
    </location>
</feature>
<evidence type="ECO:0000256" key="4">
    <source>
        <dbReference type="ARBA" id="ARBA00022448"/>
    </source>
</evidence>
<keyword evidence="12" id="KW-0408">Iron</keyword>
<dbReference type="EC" id="1.9.3.1" evidence="18"/>
<evidence type="ECO:0000256" key="14">
    <source>
        <dbReference type="ARBA" id="ARBA00023136"/>
    </source>
</evidence>
<evidence type="ECO:0000256" key="10">
    <source>
        <dbReference type="ARBA" id="ARBA00022982"/>
    </source>
</evidence>
<feature type="transmembrane region" description="Helical" evidence="16">
    <location>
        <begin position="451"/>
        <end position="474"/>
    </location>
</feature>
<feature type="domain" description="Cytochrome oxidase subunit I profile" evidence="17">
    <location>
        <begin position="13"/>
        <end position="498"/>
    </location>
</feature>
<evidence type="ECO:0000259" key="17">
    <source>
        <dbReference type="PROSITE" id="PS50855"/>
    </source>
</evidence>
<dbReference type="GO" id="GO:0005886">
    <property type="term" value="C:plasma membrane"/>
    <property type="evidence" value="ECO:0007669"/>
    <property type="project" value="UniProtKB-SubCell"/>
</dbReference>